<name>A0A8J3IG71_9CHLR</name>
<organism evidence="2 3">
    <name type="scientific">Reticulibacter mediterranei</name>
    <dbReference type="NCBI Taxonomy" id="2778369"/>
    <lineage>
        <taxon>Bacteria</taxon>
        <taxon>Bacillati</taxon>
        <taxon>Chloroflexota</taxon>
        <taxon>Ktedonobacteria</taxon>
        <taxon>Ktedonobacterales</taxon>
        <taxon>Reticulibacteraceae</taxon>
        <taxon>Reticulibacter</taxon>
    </lineage>
</organism>
<evidence type="ECO:0000259" key="1">
    <source>
        <dbReference type="Pfam" id="PF01593"/>
    </source>
</evidence>
<dbReference type="Gene3D" id="3.90.660.50">
    <property type="match status" value="1"/>
</dbReference>
<dbReference type="PRINTS" id="PR00419">
    <property type="entry name" value="ADXRDTASE"/>
</dbReference>
<dbReference type="EMBL" id="BNJK01000001">
    <property type="protein sequence ID" value="GHO90942.1"/>
    <property type="molecule type" value="Genomic_DNA"/>
</dbReference>
<dbReference type="InterPro" id="IPR002937">
    <property type="entry name" value="Amino_oxidase"/>
</dbReference>
<dbReference type="Gene3D" id="3.50.50.60">
    <property type="entry name" value="FAD/NAD(P)-binding domain"/>
    <property type="match status" value="1"/>
</dbReference>
<evidence type="ECO:0000313" key="3">
    <source>
        <dbReference type="Proteomes" id="UP000597444"/>
    </source>
</evidence>
<dbReference type="AlphaFoldDB" id="A0A8J3IG71"/>
<dbReference type="InterPro" id="IPR036188">
    <property type="entry name" value="FAD/NAD-bd_sf"/>
</dbReference>
<accession>A0A8J3IG71</accession>
<reference evidence="2" key="1">
    <citation type="submission" date="2020-10" db="EMBL/GenBank/DDBJ databases">
        <title>Taxonomic study of unclassified bacteria belonging to the class Ktedonobacteria.</title>
        <authorList>
            <person name="Yabe S."/>
            <person name="Wang C.M."/>
            <person name="Zheng Y."/>
            <person name="Sakai Y."/>
            <person name="Cavaletti L."/>
            <person name="Monciardini P."/>
            <person name="Donadio S."/>
        </authorList>
    </citation>
    <scope>NUCLEOTIDE SEQUENCE</scope>
    <source>
        <strain evidence="2">ID150040</strain>
    </source>
</reference>
<dbReference type="Pfam" id="PF01593">
    <property type="entry name" value="Amino_oxidase"/>
    <property type="match status" value="1"/>
</dbReference>
<sequence>MKSFPATVDVAIVGGGLAGLTAATYLARAGKSVALFEKAASLGGRAATSNHEGYLFNRGIHALYTGGATEEVLKDLGIAYSYGSPKETFLLHEGHIFPFPASASALLGSPFLKLGDKLELVRILSTVPRIKAESLAHLSVQEWLERTIKHPVDRQILASTARVFTYCSNLDLVSAEVFVFKLQRSLKHPVLYLDGGWQMLIEGLRQAALQAGASIRSGTRVTAVHHQHGQVQGVQLFDEMVVAASSVILATTPDDAAKLVGGGAYAPLRDIIDPLIPARIACLDVALRHLPEPRYPVVQDVAAPRFLSAQSVYSRMAPEGGAMVYTFKMLDPIHPSDPKQDERALEDLLDTVQPGWREVLVKRCFLPHIEAIGMLPTARGGGYAGRPKPVVPGIRNLYLAGDWIGAGFLSDPSMGSARQVAQQIIASEKQAAIPKTTIR</sequence>
<gene>
    <name evidence="2" type="ORF">KSF_009900</name>
</gene>
<dbReference type="RefSeq" id="WP_220201875.1">
    <property type="nucleotide sequence ID" value="NZ_BNJK01000001.1"/>
</dbReference>
<protein>
    <submittedName>
        <fullName evidence="2">Dehydrogenase</fullName>
    </submittedName>
</protein>
<feature type="domain" description="Amine oxidase" evidence="1">
    <location>
        <begin position="17"/>
        <end position="425"/>
    </location>
</feature>
<dbReference type="PANTHER" id="PTHR43734">
    <property type="entry name" value="PHYTOENE DESATURASE"/>
    <property type="match status" value="1"/>
</dbReference>
<dbReference type="PANTHER" id="PTHR43734:SF1">
    <property type="entry name" value="PHYTOENE DESATURASE"/>
    <property type="match status" value="1"/>
</dbReference>
<proteinExistence type="predicted"/>
<dbReference type="Proteomes" id="UP000597444">
    <property type="component" value="Unassembled WGS sequence"/>
</dbReference>
<dbReference type="GO" id="GO:0016491">
    <property type="term" value="F:oxidoreductase activity"/>
    <property type="evidence" value="ECO:0007669"/>
    <property type="project" value="InterPro"/>
</dbReference>
<comment type="caution">
    <text evidence="2">The sequence shown here is derived from an EMBL/GenBank/DDBJ whole genome shotgun (WGS) entry which is preliminary data.</text>
</comment>
<keyword evidence="3" id="KW-1185">Reference proteome</keyword>
<evidence type="ECO:0000313" key="2">
    <source>
        <dbReference type="EMBL" id="GHO90942.1"/>
    </source>
</evidence>
<dbReference type="SUPFAM" id="SSF51905">
    <property type="entry name" value="FAD/NAD(P)-binding domain"/>
    <property type="match status" value="1"/>
</dbReference>